<evidence type="ECO:0000313" key="13">
    <source>
        <dbReference type="Proteomes" id="UP000239800"/>
    </source>
</evidence>
<evidence type="ECO:0000256" key="4">
    <source>
        <dbReference type="ARBA" id="ARBA00022840"/>
    </source>
</evidence>
<organism evidence="12 13">
    <name type="scientific">Aureitalea marina</name>
    <dbReference type="NCBI Taxonomy" id="930804"/>
    <lineage>
        <taxon>Bacteria</taxon>
        <taxon>Pseudomonadati</taxon>
        <taxon>Bacteroidota</taxon>
        <taxon>Flavobacteriia</taxon>
        <taxon>Flavobacteriales</taxon>
        <taxon>Flavobacteriaceae</taxon>
        <taxon>Aureitalea</taxon>
    </lineage>
</organism>
<evidence type="ECO:0000313" key="12">
    <source>
        <dbReference type="EMBL" id="PQB04963.1"/>
    </source>
</evidence>
<dbReference type="InterPro" id="IPR000713">
    <property type="entry name" value="Mur_ligase_N"/>
</dbReference>
<dbReference type="InterPro" id="IPR004101">
    <property type="entry name" value="Mur_ligase_C"/>
</dbReference>
<dbReference type="GO" id="GO:0016881">
    <property type="term" value="F:acid-amino acid ligase activity"/>
    <property type="evidence" value="ECO:0007669"/>
    <property type="project" value="InterPro"/>
</dbReference>
<proteinExistence type="predicted"/>
<dbReference type="SUPFAM" id="SSF53244">
    <property type="entry name" value="MurD-like peptide ligases, peptide-binding domain"/>
    <property type="match status" value="1"/>
</dbReference>
<evidence type="ECO:0000256" key="3">
    <source>
        <dbReference type="ARBA" id="ARBA00022741"/>
    </source>
</evidence>
<dbReference type="OrthoDB" id="9804126at2"/>
<dbReference type="GO" id="GO:0071555">
    <property type="term" value="P:cell wall organization"/>
    <property type="evidence" value="ECO:0007669"/>
    <property type="project" value="UniProtKB-KW"/>
</dbReference>
<evidence type="ECO:0000256" key="8">
    <source>
        <dbReference type="ARBA" id="ARBA00023316"/>
    </source>
</evidence>
<dbReference type="AlphaFoldDB" id="A0A2S7KQX2"/>
<dbReference type="Proteomes" id="UP000239800">
    <property type="component" value="Unassembled WGS sequence"/>
</dbReference>
<feature type="domain" description="Mur ligase C-terminal" evidence="10">
    <location>
        <begin position="307"/>
        <end position="436"/>
    </location>
</feature>
<protein>
    <submittedName>
        <fullName evidence="12">Peptidoglycan synthetase</fullName>
    </submittedName>
</protein>
<keyword evidence="4" id="KW-0067">ATP-binding</keyword>
<evidence type="ECO:0000256" key="2">
    <source>
        <dbReference type="ARBA" id="ARBA00022618"/>
    </source>
</evidence>
<accession>A0A2S7KQX2</accession>
<feature type="domain" description="Mur ligase N-terminal catalytic" evidence="9">
    <location>
        <begin position="3"/>
        <end position="102"/>
    </location>
</feature>
<dbReference type="EMBL" id="MQUB01000001">
    <property type="protein sequence ID" value="PQB04963.1"/>
    <property type="molecule type" value="Genomic_DNA"/>
</dbReference>
<keyword evidence="7" id="KW-0131">Cell cycle</keyword>
<dbReference type="RefSeq" id="WP_104812893.1">
    <property type="nucleotide sequence ID" value="NZ_MQUB01000001.1"/>
</dbReference>
<gene>
    <name evidence="12" type="ORF">BST85_08705</name>
</gene>
<dbReference type="Pfam" id="PF02875">
    <property type="entry name" value="Mur_ligase_C"/>
    <property type="match status" value="1"/>
</dbReference>
<dbReference type="Pfam" id="PF01225">
    <property type="entry name" value="Mur_ligase"/>
    <property type="match status" value="1"/>
</dbReference>
<dbReference type="Gene3D" id="3.40.50.720">
    <property type="entry name" value="NAD(P)-binding Rossmann-like Domain"/>
    <property type="match status" value="1"/>
</dbReference>
<dbReference type="InterPro" id="IPR050061">
    <property type="entry name" value="MurCDEF_pg_biosynth"/>
</dbReference>
<dbReference type="SUPFAM" id="SSF51984">
    <property type="entry name" value="MurCD N-terminal domain"/>
    <property type="match status" value="1"/>
</dbReference>
<dbReference type="PANTHER" id="PTHR43445">
    <property type="entry name" value="UDP-N-ACETYLMURAMATE--L-ALANINE LIGASE-RELATED"/>
    <property type="match status" value="1"/>
</dbReference>
<keyword evidence="6" id="KW-0573">Peptidoglycan synthesis</keyword>
<dbReference type="InterPro" id="IPR036565">
    <property type="entry name" value="Mur-like_cat_sf"/>
</dbReference>
<dbReference type="GO" id="GO:0005524">
    <property type="term" value="F:ATP binding"/>
    <property type="evidence" value="ECO:0007669"/>
    <property type="project" value="UniProtKB-KW"/>
</dbReference>
<sequence>MQIHFIAIGGSAMHNLALALHQKGYQVSGSDDDIFEPSRSRLDRSGLLPEAMGWFPDRIHAQLDAVILGMHAKADNPELKRAQELGLPIFSYPEFLYQQSKEKTRVVIGGSHGKTTITSMILHVLNYWEKEVDYMVGAQLDGFETMVQLTDGNDFMVLEGDEYLSSPLDRRPKFHLYQPNIALLSGIAWDHINVFPSFENYLDQFRIFIEKITPGGALIYNEEDERLKTLVEETTHTIKKYPYKTPEYRVVGDQTLLETPEGPMPIEVFGKHNLNNLEGARWICQLMGVDQQDFYEAIASFKGASKRLEKLVETPSVVVYKDFAHSPSKVEATTKAVKEQYQDRDLLACLELHTYSSLNPVFLKEYRGALNVADQAVVFYSPHAVAIKKLQPLTEEQIREAFQREDLVVFTQPEKFKEHLYSQLDQPKAVLLMSSGNYGGLDLEELKQRLQ</sequence>
<keyword evidence="13" id="KW-1185">Reference proteome</keyword>
<dbReference type="Pfam" id="PF08245">
    <property type="entry name" value="Mur_ligase_M"/>
    <property type="match status" value="1"/>
</dbReference>
<feature type="domain" description="Mur ligase central" evidence="11">
    <location>
        <begin position="108"/>
        <end position="278"/>
    </location>
</feature>
<keyword evidence="1" id="KW-0436">Ligase</keyword>
<dbReference type="SUPFAM" id="SSF53623">
    <property type="entry name" value="MurD-like peptide ligases, catalytic domain"/>
    <property type="match status" value="1"/>
</dbReference>
<dbReference type="PANTHER" id="PTHR43445:SF5">
    <property type="entry name" value="UDP-N-ACETYLMURAMATE--L-ALANYL-GAMMA-D-GLUTAMYL-MESO-2,6-DIAMINOHEPTANDIOATE LIGASE"/>
    <property type="match status" value="1"/>
</dbReference>
<keyword evidence="2" id="KW-0132">Cell division</keyword>
<reference evidence="12 13" key="1">
    <citation type="submission" date="2016-11" db="EMBL/GenBank/DDBJ databases">
        <title>Trade-off between light-utilization and light-protection in marine flavobacteria.</title>
        <authorList>
            <person name="Kumagai Y."/>
        </authorList>
    </citation>
    <scope>NUCLEOTIDE SEQUENCE [LARGE SCALE GENOMIC DNA]</scope>
    <source>
        <strain evidence="12 13">NBRC 107741</strain>
    </source>
</reference>
<keyword evidence="8" id="KW-0961">Cell wall biogenesis/degradation</keyword>
<evidence type="ECO:0000256" key="6">
    <source>
        <dbReference type="ARBA" id="ARBA00022984"/>
    </source>
</evidence>
<dbReference type="GO" id="GO:0008360">
    <property type="term" value="P:regulation of cell shape"/>
    <property type="evidence" value="ECO:0007669"/>
    <property type="project" value="UniProtKB-KW"/>
</dbReference>
<dbReference type="GO" id="GO:0051301">
    <property type="term" value="P:cell division"/>
    <property type="evidence" value="ECO:0007669"/>
    <property type="project" value="UniProtKB-KW"/>
</dbReference>
<evidence type="ECO:0000259" key="9">
    <source>
        <dbReference type="Pfam" id="PF01225"/>
    </source>
</evidence>
<evidence type="ECO:0000256" key="5">
    <source>
        <dbReference type="ARBA" id="ARBA00022960"/>
    </source>
</evidence>
<dbReference type="Gene3D" id="3.40.1190.10">
    <property type="entry name" value="Mur-like, catalytic domain"/>
    <property type="match status" value="1"/>
</dbReference>
<dbReference type="InterPro" id="IPR013221">
    <property type="entry name" value="Mur_ligase_cen"/>
</dbReference>
<keyword evidence="5" id="KW-0133">Cell shape</keyword>
<evidence type="ECO:0000259" key="11">
    <source>
        <dbReference type="Pfam" id="PF08245"/>
    </source>
</evidence>
<evidence type="ECO:0000256" key="7">
    <source>
        <dbReference type="ARBA" id="ARBA00023306"/>
    </source>
</evidence>
<evidence type="ECO:0000259" key="10">
    <source>
        <dbReference type="Pfam" id="PF02875"/>
    </source>
</evidence>
<dbReference type="GO" id="GO:0009252">
    <property type="term" value="P:peptidoglycan biosynthetic process"/>
    <property type="evidence" value="ECO:0007669"/>
    <property type="project" value="UniProtKB-KW"/>
</dbReference>
<dbReference type="InterPro" id="IPR036615">
    <property type="entry name" value="Mur_ligase_C_dom_sf"/>
</dbReference>
<dbReference type="Gene3D" id="3.90.190.20">
    <property type="entry name" value="Mur ligase, C-terminal domain"/>
    <property type="match status" value="1"/>
</dbReference>
<comment type="caution">
    <text evidence="12">The sequence shown here is derived from an EMBL/GenBank/DDBJ whole genome shotgun (WGS) entry which is preliminary data.</text>
</comment>
<evidence type="ECO:0000256" key="1">
    <source>
        <dbReference type="ARBA" id="ARBA00022598"/>
    </source>
</evidence>
<keyword evidence="3" id="KW-0547">Nucleotide-binding</keyword>
<name>A0A2S7KQX2_9FLAO</name>